<dbReference type="NCBIfam" id="TIGR00192">
    <property type="entry name" value="urease_beta"/>
    <property type="match status" value="1"/>
</dbReference>
<dbReference type="Gene3D" id="2.10.150.10">
    <property type="entry name" value="Urease, beta subunit"/>
    <property type="match status" value="1"/>
</dbReference>
<keyword evidence="1 3" id="KW-0378">Hydrolase</keyword>
<protein>
    <recommendedName>
        <fullName evidence="3">Urease subunit beta</fullName>
        <ecNumber evidence="3">3.5.1.5</ecNumber>
    </recommendedName>
    <alternativeName>
        <fullName evidence="3">Urea amidohydrolase subunit beta</fullName>
    </alternativeName>
</protein>
<dbReference type="RefSeq" id="WP_163917440.1">
    <property type="nucleotide sequence ID" value="NZ_AP022593.1"/>
</dbReference>
<accession>A0A7I7RU32</accession>
<gene>
    <name evidence="3 4" type="primary">ureB</name>
    <name evidence="4" type="ORF">MARA_09840</name>
</gene>
<dbReference type="GO" id="GO:0035550">
    <property type="term" value="C:urease complex"/>
    <property type="evidence" value="ECO:0007669"/>
    <property type="project" value="InterPro"/>
</dbReference>
<reference evidence="4 5" key="1">
    <citation type="journal article" date="2019" name="Emerg. Microbes Infect.">
        <title>Comprehensive subspecies identification of 175 nontuberculous mycobacteria species based on 7547 genomic profiles.</title>
        <authorList>
            <person name="Matsumoto Y."/>
            <person name="Kinjo T."/>
            <person name="Motooka D."/>
            <person name="Nabeya D."/>
            <person name="Jung N."/>
            <person name="Uechi K."/>
            <person name="Horii T."/>
            <person name="Iida T."/>
            <person name="Fujita J."/>
            <person name="Nakamura S."/>
        </authorList>
    </citation>
    <scope>NUCLEOTIDE SEQUENCE [LARGE SCALE GENOMIC DNA]</scope>
    <source>
        <strain evidence="4 5">JCM 18538</strain>
    </source>
</reference>
<comment type="similarity">
    <text evidence="3">Belongs to the urease beta subunit family.</text>
</comment>
<dbReference type="InterPro" id="IPR050069">
    <property type="entry name" value="Urease_subunit"/>
</dbReference>
<keyword evidence="3" id="KW-0963">Cytoplasm</keyword>
<dbReference type="CDD" id="cd00407">
    <property type="entry name" value="Urease_beta"/>
    <property type="match status" value="1"/>
</dbReference>
<dbReference type="InterPro" id="IPR002019">
    <property type="entry name" value="Urease_beta-like"/>
</dbReference>
<dbReference type="EC" id="3.5.1.5" evidence="3"/>
<dbReference type="SUPFAM" id="SSF51278">
    <property type="entry name" value="Urease, beta-subunit"/>
    <property type="match status" value="1"/>
</dbReference>
<organism evidence="4 5">
    <name type="scientific">Mycolicibacterium arabiense</name>
    <dbReference type="NCBI Taxonomy" id="1286181"/>
    <lineage>
        <taxon>Bacteria</taxon>
        <taxon>Bacillati</taxon>
        <taxon>Actinomycetota</taxon>
        <taxon>Actinomycetes</taxon>
        <taxon>Mycobacteriales</taxon>
        <taxon>Mycobacteriaceae</taxon>
        <taxon>Mycolicibacterium</taxon>
    </lineage>
</organism>
<dbReference type="HAMAP" id="MF_01954">
    <property type="entry name" value="Urease_beta"/>
    <property type="match status" value="1"/>
</dbReference>
<evidence type="ECO:0000313" key="4">
    <source>
        <dbReference type="EMBL" id="BBY47516.1"/>
    </source>
</evidence>
<name>A0A7I7RU32_9MYCO</name>
<dbReference type="PANTHER" id="PTHR33569:SF1">
    <property type="entry name" value="UREASE"/>
    <property type="match status" value="1"/>
</dbReference>
<evidence type="ECO:0000256" key="3">
    <source>
        <dbReference type="HAMAP-Rule" id="MF_01954"/>
    </source>
</evidence>
<dbReference type="NCBIfam" id="NF009682">
    <property type="entry name" value="PRK13203.1"/>
    <property type="match status" value="1"/>
</dbReference>
<sequence length="115" mass="12067">MTSQDPQPERAPVVPGEVLFGDGEIELNAGAARIELDVVNTGDRPVQVGSHVHLPQANAALDFDRAAAHGHRLDIAAGTAVRFEPGVAQRVSLVPLSGTREVYGLSLTPPGRLDS</sequence>
<dbReference type="PANTHER" id="PTHR33569">
    <property type="entry name" value="UREASE"/>
    <property type="match status" value="1"/>
</dbReference>
<comment type="catalytic activity">
    <reaction evidence="2 3">
        <text>urea + 2 H2O + H(+) = hydrogencarbonate + 2 NH4(+)</text>
        <dbReference type="Rhea" id="RHEA:20557"/>
        <dbReference type="ChEBI" id="CHEBI:15377"/>
        <dbReference type="ChEBI" id="CHEBI:15378"/>
        <dbReference type="ChEBI" id="CHEBI:16199"/>
        <dbReference type="ChEBI" id="CHEBI:17544"/>
        <dbReference type="ChEBI" id="CHEBI:28938"/>
        <dbReference type="EC" id="3.5.1.5"/>
    </reaction>
</comment>
<comment type="subunit">
    <text evidence="3">Heterotrimer of UreA (gamma), UreB (beta) and UreC (alpha) subunits. Three heterotrimers associate to form the active enzyme.</text>
</comment>
<evidence type="ECO:0000256" key="1">
    <source>
        <dbReference type="ARBA" id="ARBA00022801"/>
    </source>
</evidence>
<comment type="pathway">
    <text evidence="3">Nitrogen metabolism; urea degradation; CO(2) and NH(3) from urea (urease route): step 1/1.</text>
</comment>
<dbReference type="AlphaFoldDB" id="A0A7I7RU32"/>
<dbReference type="KEGG" id="marz:MARA_09840"/>
<dbReference type="UniPathway" id="UPA00258">
    <property type="reaction ID" value="UER00370"/>
</dbReference>
<dbReference type="InterPro" id="IPR036461">
    <property type="entry name" value="Urease_betasu_sf"/>
</dbReference>
<dbReference type="Proteomes" id="UP000467428">
    <property type="component" value="Chromosome"/>
</dbReference>
<dbReference type="GO" id="GO:0043419">
    <property type="term" value="P:urea catabolic process"/>
    <property type="evidence" value="ECO:0007669"/>
    <property type="project" value="UniProtKB-UniRule"/>
</dbReference>
<evidence type="ECO:0000256" key="2">
    <source>
        <dbReference type="ARBA" id="ARBA00047778"/>
    </source>
</evidence>
<dbReference type="Pfam" id="PF00699">
    <property type="entry name" value="Urease_beta"/>
    <property type="match status" value="1"/>
</dbReference>
<geneLocation type="plasmid" evidence="5">
    <name>pjcm18538 dna</name>
</geneLocation>
<proteinExistence type="inferred from homology"/>
<comment type="subcellular location">
    <subcellularLocation>
        <location evidence="3">Cytoplasm</location>
    </subcellularLocation>
</comment>
<keyword evidence="5" id="KW-1185">Reference proteome</keyword>
<dbReference type="EMBL" id="AP022593">
    <property type="protein sequence ID" value="BBY47516.1"/>
    <property type="molecule type" value="Genomic_DNA"/>
</dbReference>
<evidence type="ECO:0000313" key="5">
    <source>
        <dbReference type="Proteomes" id="UP000467428"/>
    </source>
</evidence>
<dbReference type="GO" id="GO:0009039">
    <property type="term" value="F:urease activity"/>
    <property type="evidence" value="ECO:0007669"/>
    <property type="project" value="UniProtKB-UniRule"/>
</dbReference>